<dbReference type="Gene3D" id="3.90.550.50">
    <property type="match status" value="1"/>
</dbReference>
<comment type="subcellular location">
    <subcellularLocation>
        <location evidence="1 10">Golgi apparatus membrane</location>
        <topology evidence="1 10">Single-pass type II membrane protein</topology>
    </subcellularLocation>
</comment>
<dbReference type="GO" id="GO:0016758">
    <property type="term" value="F:hexosyltransferase activity"/>
    <property type="evidence" value="ECO:0007669"/>
    <property type="project" value="InterPro"/>
</dbReference>
<accession>A0A7M5ULL0</accession>
<reference evidence="12" key="1">
    <citation type="submission" date="2021-01" db="UniProtKB">
        <authorList>
            <consortium name="EnsemblMetazoa"/>
        </authorList>
    </citation>
    <scope>IDENTIFICATION</scope>
</reference>
<dbReference type="InterPro" id="IPR002659">
    <property type="entry name" value="Glyco_trans_31"/>
</dbReference>
<dbReference type="RefSeq" id="XP_066931537.1">
    <property type="nucleotide sequence ID" value="XM_067075436.1"/>
</dbReference>
<keyword evidence="6" id="KW-0735">Signal-anchor</keyword>
<dbReference type="PANTHER" id="PTHR11214:SF3">
    <property type="entry name" value="BETA-1,3-GALACTOSYLTRANSFERASE 6"/>
    <property type="match status" value="1"/>
</dbReference>
<keyword evidence="4" id="KW-0808">Transferase</keyword>
<keyword evidence="7" id="KW-1133">Transmembrane helix</keyword>
<proteinExistence type="inferred from homology"/>
<comment type="similarity">
    <text evidence="2 10">Belongs to the glycosyltransferase 31 family.</text>
</comment>
<evidence type="ECO:0000313" key="13">
    <source>
        <dbReference type="Proteomes" id="UP000594262"/>
    </source>
</evidence>
<evidence type="ECO:0000313" key="12">
    <source>
        <dbReference type="EnsemblMetazoa" id="CLYHEMP011703.1"/>
    </source>
</evidence>
<dbReference type="GO" id="GO:0006493">
    <property type="term" value="P:protein O-linked glycosylation"/>
    <property type="evidence" value="ECO:0007669"/>
    <property type="project" value="TreeGrafter"/>
</dbReference>
<dbReference type="EC" id="2.4.1.-" evidence="10"/>
<keyword evidence="3 10" id="KW-0328">Glycosyltransferase</keyword>
<name>A0A7M5ULL0_9CNID</name>
<feature type="chain" id="PRO_5029499262" description="Hexosyltransferase" evidence="11">
    <location>
        <begin position="29"/>
        <end position="403"/>
    </location>
</feature>
<keyword evidence="11" id="KW-0732">Signal</keyword>
<dbReference type="AlphaFoldDB" id="A0A7M5ULL0"/>
<dbReference type="OrthoDB" id="5954689at2759"/>
<evidence type="ECO:0000256" key="2">
    <source>
        <dbReference type="ARBA" id="ARBA00008661"/>
    </source>
</evidence>
<protein>
    <recommendedName>
        <fullName evidence="10">Hexosyltransferase</fullName>
        <ecNumber evidence="10">2.4.1.-</ecNumber>
    </recommendedName>
</protein>
<evidence type="ECO:0000256" key="9">
    <source>
        <dbReference type="ARBA" id="ARBA00023136"/>
    </source>
</evidence>
<evidence type="ECO:0000256" key="10">
    <source>
        <dbReference type="RuleBase" id="RU363063"/>
    </source>
</evidence>
<feature type="signal peptide" evidence="11">
    <location>
        <begin position="1"/>
        <end position="28"/>
    </location>
</feature>
<dbReference type="GeneID" id="136819216"/>
<dbReference type="PANTHER" id="PTHR11214">
    <property type="entry name" value="BETA-1,3-N-ACETYLGLUCOSAMINYLTRANSFERASE"/>
    <property type="match status" value="1"/>
</dbReference>
<evidence type="ECO:0000256" key="3">
    <source>
        <dbReference type="ARBA" id="ARBA00022676"/>
    </source>
</evidence>
<evidence type="ECO:0000256" key="8">
    <source>
        <dbReference type="ARBA" id="ARBA00023034"/>
    </source>
</evidence>
<dbReference type="Proteomes" id="UP000594262">
    <property type="component" value="Unplaced"/>
</dbReference>
<evidence type="ECO:0000256" key="6">
    <source>
        <dbReference type="ARBA" id="ARBA00022968"/>
    </source>
</evidence>
<keyword evidence="9" id="KW-0472">Membrane</keyword>
<dbReference type="Pfam" id="PF01762">
    <property type="entry name" value="Galactosyl_T"/>
    <property type="match status" value="1"/>
</dbReference>
<evidence type="ECO:0000256" key="4">
    <source>
        <dbReference type="ARBA" id="ARBA00022679"/>
    </source>
</evidence>
<evidence type="ECO:0000256" key="7">
    <source>
        <dbReference type="ARBA" id="ARBA00022989"/>
    </source>
</evidence>
<dbReference type="EnsemblMetazoa" id="CLYHEMT011703.1">
    <property type="protein sequence ID" value="CLYHEMP011703.1"/>
    <property type="gene ID" value="CLYHEMG011703"/>
</dbReference>
<evidence type="ECO:0000256" key="11">
    <source>
        <dbReference type="SAM" id="SignalP"/>
    </source>
</evidence>
<evidence type="ECO:0000256" key="1">
    <source>
        <dbReference type="ARBA" id="ARBA00004323"/>
    </source>
</evidence>
<sequence length="403" mass="47807">MFRRKRLVFTFLPLLACLFVLWQMTTRSEDDPLMRRLNKGMAESLLLSENIQSFFPSKELFTANKNARNFKRRRKMRKRSIPSDEIFDKLYRDFLDCMLKSQRSLALFLNDQYQKQFRRDFRRRPSVESPILEPECKADLDLVIVVTTRPGNFLERTSIRYSWGRPGAYINRFLIKQKSFTYKTIFTLGRDQNNVIEDVVSKENSRYRDILRLDYQDTYENLAKKTILTLKWVNEACAPRFVLKTDDDCYVNLHNLSPWLLRLSPYVNYVGKKNDLMPVIRDPTHRNYVPFDLFSEEYYKVYCSGGGYILRGTVLGNITSKAKEIPEIINEDAYLGMITNALDIIPYDDERFLPFIFGDINLRKRHMCDWGDKFLMHGASPRRQLLMHWQKLAMVKYSVLCDL</sequence>
<keyword evidence="13" id="KW-1185">Reference proteome</keyword>
<dbReference type="GO" id="GO:0000139">
    <property type="term" value="C:Golgi membrane"/>
    <property type="evidence" value="ECO:0007669"/>
    <property type="project" value="UniProtKB-SubCell"/>
</dbReference>
<keyword evidence="5" id="KW-0812">Transmembrane</keyword>
<organism evidence="12 13">
    <name type="scientific">Clytia hemisphaerica</name>
    <dbReference type="NCBI Taxonomy" id="252671"/>
    <lineage>
        <taxon>Eukaryota</taxon>
        <taxon>Metazoa</taxon>
        <taxon>Cnidaria</taxon>
        <taxon>Hydrozoa</taxon>
        <taxon>Hydroidolina</taxon>
        <taxon>Leptothecata</taxon>
        <taxon>Obeliida</taxon>
        <taxon>Clytiidae</taxon>
        <taxon>Clytia</taxon>
    </lineage>
</organism>
<keyword evidence="8 10" id="KW-0333">Golgi apparatus</keyword>
<evidence type="ECO:0000256" key="5">
    <source>
        <dbReference type="ARBA" id="ARBA00022692"/>
    </source>
</evidence>